<reference evidence="1 2" key="1">
    <citation type="submission" date="2012-05" db="EMBL/GenBank/DDBJ databases">
        <title>Recombination and specialization in a pathogen metapopulation.</title>
        <authorList>
            <person name="Gardiner A."/>
            <person name="Kemen E."/>
            <person name="Schultz-Larsen T."/>
            <person name="MacLean D."/>
            <person name="Van Oosterhout C."/>
            <person name="Jones J.D.G."/>
        </authorList>
    </citation>
    <scope>NUCLEOTIDE SEQUENCE [LARGE SCALE GENOMIC DNA]</scope>
    <source>
        <strain evidence="1 2">Ac Nc2</strain>
    </source>
</reference>
<accession>A0A024GAM1</accession>
<evidence type="ECO:0000313" key="2">
    <source>
        <dbReference type="Proteomes" id="UP000053237"/>
    </source>
</evidence>
<name>A0A024GAM1_9STRA</name>
<gene>
    <name evidence="1" type="ORF">BN9_045080</name>
</gene>
<dbReference type="Proteomes" id="UP000053237">
    <property type="component" value="Unassembled WGS sequence"/>
</dbReference>
<dbReference type="AlphaFoldDB" id="A0A024GAM1"/>
<protein>
    <submittedName>
        <fullName evidence="1">Uncharacterized protein</fullName>
    </submittedName>
</protein>
<keyword evidence="2" id="KW-1185">Reference proteome</keyword>
<proteinExistence type="predicted"/>
<comment type="caution">
    <text evidence="1">The sequence shown here is derived from an EMBL/GenBank/DDBJ whole genome shotgun (WGS) entry which is preliminary data.</text>
</comment>
<evidence type="ECO:0000313" key="1">
    <source>
        <dbReference type="EMBL" id="CCI43724.1"/>
    </source>
</evidence>
<sequence>MVAFDNECSANRFHKMCRVCLQPSAVVVNNHIHSSRLVEHRVCVHGKHAVNCPDRDKAITLSHSIDHICVLCLNRLPRYTYDVIIVSIHRNTFRSTSTSKQNNFNIAIVQIKDDSAPINIQHTQCDKSRNEGVIRC</sequence>
<organism evidence="1 2">
    <name type="scientific">Albugo candida</name>
    <dbReference type="NCBI Taxonomy" id="65357"/>
    <lineage>
        <taxon>Eukaryota</taxon>
        <taxon>Sar</taxon>
        <taxon>Stramenopiles</taxon>
        <taxon>Oomycota</taxon>
        <taxon>Peronosporomycetes</taxon>
        <taxon>Albuginales</taxon>
        <taxon>Albuginaceae</taxon>
        <taxon>Albugo</taxon>
    </lineage>
</organism>
<dbReference type="InParanoid" id="A0A024GAM1"/>
<dbReference type="EMBL" id="CAIX01000054">
    <property type="protein sequence ID" value="CCI43724.1"/>
    <property type="molecule type" value="Genomic_DNA"/>
</dbReference>